<keyword evidence="2" id="KW-1185">Reference proteome</keyword>
<name>V2QEN6_9BACT</name>
<dbReference type="KEGG" id="msch:N508_000844"/>
<evidence type="ECO:0000313" key="2">
    <source>
        <dbReference type="Proteomes" id="UP000017429"/>
    </source>
</evidence>
<reference evidence="1" key="3">
    <citation type="submission" date="2022-06" db="EMBL/GenBank/DDBJ databases">
        <title>Resources to Facilitate Use of the Altered Schaedler Flora (ASF) Mouse Model to Study Microbiome Function.</title>
        <authorList>
            <person name="Proctor A."/>
            <person name="Parvinroo S."/>
            <person name="Richie T."/>
            <person name="Jia X."/>
            <person name="Lee S.T.M."/>
            <person name="Karp P.D."/>
            <person name="Paley S."/>
            <person name="Kostic A.D."/>
            <person name="Pierre J.F."/>
            <person name="Wannemuehler M.J."/>
            <person name="Phillips G.J."/>
        </authorList>
    </citation>
    <scope>NUCLEOTIDE SEQUENCE</scope>
    <source>
        <strain evidence="1">ASF457</strain>
    </source>
</reference>
<dbReference type="OrthoDB" id="5318962at2"/>
<organism evidence="1 2">
    <name type="scientific">Mucispirillum schaedleri ASF457</name>
    <dbReference type="NCBI Taxonomy" id="1379858"/>
    <lineage>
        <taxon>Bacteria</taxon>
        <taxon>Pseudomonadati</taxon>
        <taxon>Deferribacterota</taxon>
        <taxon>Deferribacteres</taxon>
        <taxon>Deferribacterales</taxon>
        <taxon>Mucispirillaceae</taxon>
        <taxon>Mucispirillum</taxon>
    </lineage>
</organism>
<dbReference type="EMBL" id="CP097562">
    <property type="protein sequence ID" value="USF23777.1"/>
    <property type="molecule type" value="Genomic_DNA"/>
</dbReference>
<dbReference type="eggNOG" id="ENOG50333P9">
    <property type="taxonomic scope" value="Bacteria"/>
</dbReference>
<evidence type="ECO:0000313" key="1">
    <source>
        <dbReference type="EMBL" id="USF23777.1"/>
    </source>
</evidence>
<gene>
    <name evidence="1" type="ORF">N508_000844</name>
</gene>
<dbReference type="Pfam" id="PF09516">
    <property type="entry name" value="RE_CfrBI"/>
    <property type="match status" value="1"/>
</dbReference>
<sequence length="289" mass="32755">MVTFDEIIIKQTVDKLLKGEDYRSIVVSKINADFLQFAIDFFKDIIKAKCDSTDISLNWYKQNFINNDLISTDNIAIYAGINKKTIHNIKGSATKEVVLDFASENFEYLSLMIKELEDEAFSGLDVVIKLSYNGVSVELSLSESLIVINALATKKIAIRGGAWSSIGKKCEKPLMLKLCELCGVPMENINSDIFKKNTLFDREVDFKIKSNSGVWNRCEVKLMGKGNPESADAIFARESKIFIADTLSKMNKEQAEQWNCEWLELKNNSTDVILKNFKKILSKLDIPYK</sequence>
<dbReference type="Proteomes" id="UP000017429">
    <property type="component" value="Chromosome"/>
</dbReference>
<dbReference type="RefSeq" id="WP_023275149.1">
    <property type="nucleotide sequence ID" value="NZ_CP097562.1"/>
</dbReference>
<reference evidence="1" key="2">
    <citation type="submission" date="2022-05" db="EMBL/GenBank/DDBJ databases">
        <authorList>
            <person name="Proctor A.L."/>
            <person name="Phillips G.J."/>
            <person name="Wannemuehler M.J."/>
        </authorList>
    </citation>
    <scope>NUCLEOTIDE SEQUENCE</scope>
    <source>
        <strain evidence="1">ASF457</strain>
    </source>
</reference>
<dbReference type="InterPro" id="IPR019042">
    <property type="entry name" value="Restrct_endonuc_II_CfrBI"/>
</dbReference>
<proteinExistence type="predicted"/>
<accession>V2QEN6</accession>
<dbReference type="REBASE" id="86313">
    <property type="entry name" value="Msc457ORF306P"/>
</dbReference>
<dbReference type="AlphaFoldDB" id="V2QEN6"/>
<protein>
    <submittedName>
        <fullName evidence="1">Uncharacterized protein</fullName>
    </submittedName>
</protein>
<reference evidence="1" key="1">
    <citation type="journal article" date="2014" name="Genome Announc.">
        <title>Draft genome sequences of the altered schaedler flora, a defined bacterial community from gnotobiotic mice.</title>
        <authorList>
            <person name="Wannemuehler M.J."/>
            <person name="Overstreet A.M."/>
            <person name="Ward D.V."/>
            <person name="Phillips G.J."/>
        </authorList>
    </citation>
    <scope>NUCLEOTIDE SEQUENCE</scope>
    <source>
        <strain evidence="1">ASF457</strain>
    </source>
</reference>